<keyword evidence="2" id="KW-1185">Reference proteome</keyword>
<name>A0A4C1WDW5_EUMVA</name>
<dbReference type="Proteomes" id="UP000299102">
    <property type="component" value="Unassembled WGS sequence"/>
</dbReference>
<comment type="caution">
    <text evidence="1">The sequence shown here is derived from an EMBL/GenBank/DDBJ whole genome shotgun (WGS) entry which is preliminary data.</text>
</comment>
<gene>
    <name evidence="1" type="ORF">EVAR_34808_1</name>
</gene>
<sequence>MSATASAHRAIDVGIGPNKKKLQAQLSDVASYRHSVAIGLHICVRIQGDRTKEMAISSTPVNGFDIYVKEDTQQNEQSHLVILGVILGGEGNGERESESECVALERMRVVYPLQASASVSNE</sequence>
<reference evidence="1 2" key="1">
    <citation type="journal article" date="2019" name="Commun. Biol.">
        <title>The bagworm genome reveals a unique fibroin gene that provides high tensile strength.</title>
        <authorList>
            <person name="Kono N."/>
            <person name="Nakamura H."/>
            <person name="Ohtoshi R."/>
            <person name="Tomita M."/>
            <person name="Numata K."/>
            <person name="Arakawa K."/>
        </authorList>
    </citation>
    <scope>NUCLEOTIDE SEQUENCE [LARGE SCALE GENOMIC DNA]</scope>
</reference>
<evidence type="ECO:0000313" key="1">
    <source>
        <dbReference type="EMBL" id="GBP48315.1"/>
    </source>
</evidence>
<accession>A0A4C1WDW5</accession>
<dbReference type="AlphaFoldDB" id="A0A4C1WDW5"/>
<evidence type="ECO:0000313" key="2">
    <source>
        <dbReference type="Proteomes" id="UP000299102"/>
    </source>
</evidence>
<dbReference type="EMBL" id="BGZK01000521">
    <property type="protein sequence ID" value="GBP48315.1"/>
    <property type="molecule type" value="Genomic_DNA"/>
</dbReference>
<organism evidence="1 2">
    <name type="scientific">Eumeta variegata</name>
    <name type="common">Bagworm moth</name>
    <name type="synonym">Eumeta japonica</name>
    <dbReference type="NCBI Taxonomy" id="151549"/>
    <lineage>
        <taxon>Eukaryota</taxon>
        <taxon>Metazoa</taxon>
        <taxon>Ecdysozoa</taxon>
        <taxon>Arthropoda</taxon>
        <taxon>Hexapoda</taxon>
        <taxon>Insecta</taxon>
        <taxon>Pterygota</taxon>
        <taxon>Neoptera</taxon>
        <taxon>Endopterygota</taxon>
        <taxon>Lepidoptera</taxon>
        <taxon>Glossata</taxon>
        <taxon>Ditrysia</taxon>
        <taxon>Tineoidea</taxon>
        <taxon>Psychidae</taxon>
        <taxon>Oiketicinae</taxon>
        <taxon>Eumeta</taxon>
    </lineage>
</organism>
<proteinExistence type="predicted"/>
<protein>
    <submittedName>
        <fullName evidence="1">Uncharacterized protein</fullName>
    </submittedName>
</protein>